<protein>
    <recommendedName>
        <fullName evidence="2">Leucine rich repeat variant domain-containing protein</fullName>
    </recommendedName>
</protein>
<sequence>MVDYDTAVAVVQNPDADPVALAKVAYENPDFGAAVAVNPRAYPGLKRWLAEFGDAQAKAQVASQGFPVSGETEASSPSSSSHDALNQESDQHPDSGQFIAMTAPFADSPVQVTTSSAASYYGDDDAMASSTTNPYGFTAQQALDPNTDAMTLARIAQYAPDLRPCLARNPSTYQELLQWLSQLHDPAIDAALATRR</sequence>
<comment type="caution">
    <text evidence="3">The sequence shown here is derived from an EMBL/GenBank/DDBJ whole genome shotgun (WGS) entry which is preliminary data.</text>
</comment>
<evidence type="ECO:0000313" key="4">
    <source>
        <dbReference type="Proteomes" id="UP000028730"/>
    </source>
</evidence>
<keyword evidence="4" id="KW-1185">Reference proteome</keyword>
<name>A0A080N2V0_9BIFI</name>
<dbReference type="RefSeq" id="WP_044087170.1">
    <property type="nucleotide sequence ID" value="NZ_ATLK01000001.1"/>
</dbReference>
<evidence type="ECO:0000256" key="1">
    <source>
        <dbReference type="SAM" id="MobiDB-lite"/>
    </source>
</evidence>
<organism evidence="3 4">
    <name type="scientific">Bifidobacterium bombi DSM 19703</name>
    <dbReference type="NCBI Taxonomy" id="1341695"/>
    <lineage>
        <taxon>Bacteria</taxon>
        <taxon>Bacillati</taxon>
        <taxon>Actinomycetota</taxon>
        <taxon>Actinomycetes</taxon>
        <taxon>Bifidobacteriales</taxon>
        <taxon>Bifidobacteriaceae</taxon>
        <taxon>Bifidobacterium</taxon>
    </lineage>
</organism>
<dbReference type="AlphaFoldDB" id="A0A080N2V0"/>
<feature type="domain" description="Leucine rich repeat variant" evidence="2">
    <location>
        <begin position="137"/>
        <end position="195"/>
    </location>
</feature>
<dbReference type="Proteomes" id="UP000028730">
    <property type="component" value="Unassembled WGS sequence"/>
</dbReference>
<evidence type="ECO:0000259" key="2">
    <source>
        <dbReference type="Pfam" id="PF25591"/>
    </source>
</evidence>
<accession>A0A080N2V0</accession>
<evidence type="ECO:0000313" key="3">
    <source>
        <dbReference type="EMBL" id="KFF31357.1"/>
    </source>
</evidence>
<feature type="region of interest" description="Disordered" evidence="1">
    <location>
        <begin position="63"/>
        <end position="96"/>
    </location>
</feature>
<feature type="domain" description="Leucine rich repeat variant" evidence="2">
    <location>
        <begin position="7"/>
        <end position="64"/>
    </location>
</feature>
<proteinExistence type="predicted"/>
<dbReference type="Pfam" id="PF25591">
    <property type="entry name" value="LRV_2"/>
    <property type="match status" value="2"/>
</dbReference>
<reference evidence="3 4" key="1">
    <citation type="journal article" date="2014" name="Appl. Environ. Microbiol.">
        <title>Genomic encyclopedia of type strains of the genus Bifidobacterium.</title>
        <authorList>
            <person name="Milani C."/>
            <person name="Lugli G.A."/>
            <person name="Duranti S."/>
            <person name="Turroni F."/>
            <person name="Bottacini F."/>
            <person name="Mangifesta M."/>
            <person name="Sanchez B."/>
            <person name="Viappiani A."/>
            <person name="Mancabelli L."/>
            <person name="Taminiau B."/>
            <person name="Delcenserie V."/>
            <person name="Barrangou R."/>
            <person name="Margolles A."/>
            <person name="van Sinderen D."/>
            <person name="Ventura M."/>
        </authorList>
    </citation>
    <scope>NUCLEOTIDE SEQUENCE [LARGE SCALE GENOMIC DNA]</scope>
    <source>
        <strain evidence="3 4">DSM 19703</strain>
    </source>
</reference>
<dbReference type="STRING" id="1341695.BBOMB_0704"/>
<gene>
    <name evidence="3" type="ORF">BBOMB_0704</name>
</gene>
<dbReference type="EMBL" id="ATLK01000001">
    <property type="protein sequence ID" value="KFF31357.1"/>
    <property type="molecule type" value="Genomic_DNA"/>
</dbReference>
<dbReference type="eggNOG" id="COG5602">
    <property type="taxonomic scope" value="Bacteria"/>
</dbReference>
<dbReference type="InterPro" id="IPR057893">
    <property type="entry name" value="LRV_2"/>
</dbReference>
<dbReference type="OrthoDB" id="5179995at2"/>